<evidence type="ECO:0000313" key="8">
    <source>
        <dbReference type="EMBL" id="GIX61217.1"/>
    </source>
</evidence>
<dbReference type="GeneID" id="94192700"/>
<dbReference type="Pfam" id="PF00069">
    <property type="entry name" value="Pkinase"/>
    <property type="match status" value="1"/>
</dbReference>
<keyword evidence="3" id="KW-0547">Nucleotide-binding</keyword>
<accession>A0AAV4LN31</accession>
<feature type="region of interest" description="Disordered" evidence="6">
    <location>
        <begin position="1"/>
        <end position="20"/>
    </location>
</feature>
<keyword evidence="2" id="KW-0808">Transferase</keyword>
<dbReference type="PANTHER" id="PTHR24058">
    <property type="entry name" value="DUAL SPECIFICITY PROTEIN KINASE"/>
    <property type="match status" value="1"/>
</dbReference>
<reference evidence="8 9" key="1">
    <citation type="submission" date="2021-06" db="EMBL/GenBank/DDBJ databases">
        <title>Genome sequence of Babesia caballi.</title>
        <authorList>
            <person name="Yamagishi J."/>
            <person name="Kidaka T."/>
            <person name="Ochi A."/>
        </authorList>
    </citation>
    <scope>NUCLEOTIDE SEQUENCE [LARGE SCALE GENOMIC DNA]</scope>
    <source>
        <strain evidence="8">USDA-D6B2</strain>
    </source>
</reference>
<keyword evidence="5" id="KW-0067">ATP-binding</keyword>
<dbReference type="GO" id="GO:0004674">
    <property type="term" value="F:protein serine/threonine kinase activity"/>
    <property type="evidence" value="ECO:0007669"/>
    <property type="project" value="UniProtKB-KW"/>
</dbReference>
<keyword evidence="9" id="KW-1185">Reference proteome</keyword>
<gene>
    <name evidence="8" type="ORF">BcabD6B2_06520</name>
</gene>
<sequence>MEAPNVSGSPPASPVGGAAPYQKMPRYTYYLSNYQYLRPSANQTFSADDDKSHTLSPKFGAEQACDDASSFSGDAPMMPGGAAAQFSERAARGSPCLGDSALSVASDAPDPSAAFSPRFGKTDGLSVASDSQGCGKMCSVDGNDELGSASVADDYYSDSSRLLDEQRDISRALYADHAIADKVERWLAHYAAGNMEEFRKKQQESMEALSRQYRSEGRLEEFPIRCLFVWGETGSDGKFDPLYIKVGDVLVQRYHVVEILGNTAFSVVLRARDERTGADVCVKISMPDTVSQAIDEINLLKILNTTNPDECRAIVQLHDYFYFRGCVFSILEILGANLYEATREMYKKRKVDPALPLQPEFSAAMDVDGRHGWPLSAIRQIATDILRSLNYMHSLGIINCDLKPENIVLNNGSDSPVVKLIDFGSSCYIQESLSSYVQSRSYRAPEVILGLPYDTQIDLWSLGCVLCEIYMQRILFPSDNNATLMASMISLLGVPPVYILEHKMNSTFMVLPNGNVADLSVSTEVLKNSQKLLTSDYQSSMRCNMSVSNSSCGSVVAANFGHRADTYTNADADSLLELNSTNGDGRLGAASPEYTNITPRKYSIMQNVLVSQCDAGARLQQVNKGIKVDFCHGRANAKCVRIIEPTPCSIDEMLGTAGSPALAAFGDFVKGLLQYDPLERLTAATALSHSFITQPL</sequence>
<evidence type="ECO:0000256" key="6">
    <source>
        <dbReference type="SAM" id="MobiDB-lite"/>
    </source>
</evidence>
<dbReference type="InterPro" id="IPR000719">
    <property type="entry name" value="Prot_kinase_dom"/>
</dbReference>
<dbReference type="AlphaFoldDB" id="A0AAV4LN31"/>
<evidence type="ECO:0000256" key="5">
    <source>
        <dbReference type="ARBA" id="ARBA00022840"/>
    </source>
</evidence>
<proteinExistence type="predicted"/>
<dbReference type="PANTHER" id="PTHR24058:SF124">
    <property type="entry name" value="PROTEIN KINASE SUPERFAMILY PROTEIN"/>
    <property type="match status" value="1"/>
</dbReference>
<evidence type="ECO:0000256" key="2">
    <source>
        <dbReference type="ARBA" id="ARBA00022679"/>
    </source>
</evidence>
<dbReference type="InterPro" id="IPR050494">
    <property type="entry name" value="Ser_Thr_dual-spec_kinase"/>
</dbReference>
<keyword evidence="1 8" id="KW-0723">Serine/threonine-protein kinase</keyword>
<dbReference type="EMBL" id="BPLF01000001">
    <property type="protein sequence ID" value="GIX61217.1"/>
    <property type="molecule type" value="Genomic_DNA"/>
</dbReference>
<evidence type="ECO:0000313" key="9">
    <source>
        <dbReference type="Proteomes" id="UP001497744"/>
    </source>
</evidence>
<dbReference type="SUPFAM" id="SSF56112">
    <property type="entry name" value="Protein kinase-like (PK-like)"/>
    <property type="match status" value="1"/>
</dbReference>
<evidence type="ECO:0000256" key="4">
    <source>
        <dbReference type="ARBA" id="ARBA00022777"/>
    </source>
</evidence>
<keyword evidence="4 8" id="KW-0418">Kinase</keyword>
<dbReference type="SMART" id="SM00220">
    <property type="entry name" value="S_TKc"/>
    <property type="match status" value="1"/>
</dbReference>
<dbReference type="InterPro" id="IPR011009">
    <property type="entry name" value="Kinase-like_dom_sf"/>
</dbReference>
<name>A0AAV4LN31_BABCB</name>
<dbReference type="PROSITE" id="PS50011">
    <property type="entry name" value="PROTEIN_KINASE_DOM"/>
    <property type="match status" value="1"/>
</dbReference>
<evidence type="ECO:0000259" key="7">
    <source>
        <dbReference type="PROSITE" id="PS50011"/>
    </source>
</evidence>
<organism evidence="8 9">
    <name type="scientific">Babesia caballi</name>
    <dbReference type="NCBI Taxonomy" id="5871"/>
    <lineage>
        <taxon>Eukaryota</taxon>
        <taxon>Sar</taxon>
        <taxon>Alveolata</taxon>
        <taxon>Apicomplexa</taxon>
        <taxon>Aconoidasida</taxon>
        <taxon>Piroplasmida</taxon>
        <taxon>Babesiidae</taxon>
        <taxon>Babesia</taxon>
    </lineage>
</organism>
<dbReference type="GO" id="GO:0005524">
    <property type="term" value="F:ATP binding"/>
    <property type="evidence" value="ECO:0007669"/>
    <property type="project" value="UniProtKB-KW"/>
</dbReference>
<comment type="caution">
    <text evidence="8">The sequence shown here is derived from an EMBL/GenBank/DDBJ whole genome shotgun (WGS) entry which is preliminary data.</text>
</comment>
<feature type="domain" description="Protein kinase" evidence="7">
    <location>
        <begin position="254"/>
        <end position="692"/>
    </location>
</feature>
<protein>
    <submittedName>
        <fullName evidence="8">Serine/threonine protein kinase</fullName>
    </submittedName>
</protein>
<dbReference type="Proteomes" id="UP001497744">
    <property type="component" value="Unassembled WGS sequence"/>
</dbReference>
<dbReference type="Gene3D" id="3.30.200.20">
    <property type="entry name" value="Phosphorylase Kinase, domain 1"/>
    <property type="match status" value="1"/>
</dbReference>
<evidence type="ECO:0000256" key="3">
    <source>
        <dbReference type="ARBA" id="ARBA00022741"/>
    </source>
</evidence>
<evidence type="ECO:0000256" key="1">
    <source>
        <dbReference type="ARBA" id="ARBA00022527"/>
    </source>
</evidence>
<dbReference type="RefSeq" id="XP_067713288.1">
    <property type="nucleotide sequence ID" value="XM_067857187.1"/>
</dbReference>
<dbReference type="Gene3D" id="1.10.510.10">
    <property type="entry name" value="Transferase(Phosphotransferase) domain 1"/>
    <property type="match status" value="1"/>
</dbReference>